<feature type="compositionally biased region" description="Low complexity" evidence="1">
    <location>
        <begin position="76"/>
        <end position="97"/>
    </location>
</feature>
<feature type="compositionally biased region" description="Gly residues" evidence="1">
    <location>
        <begin position="38"/>
        <end position="49"/>
    </location>
</feature>
<sequence>MMTDLMELFRHWHAGRSHVSDLDGHEDRPKDDPEEPGSGVGGGLTLGEGGKFDEMVWRELIARWLVRPLPGPCRWPSRSEPAAARTPSRRAPQVGIT</sequence>
<evidence type="ECO:0000256" key="1">
    <source>
        <dbReference type="SAM" id="MobiDB-lite"/>
    </source>
</evidence>
<keyword evidence="2" id="KW-0614">Plasmid</keyword>
<organism evidence="2 3">
    <name type="scientific">Rhodococcus jostii (strain RHA1)</name>
    <dbReference type="NCBI Taxonomy" id="101510"/>
    <lineage>
        <taxon>Bacteria</taxon>
        <taxon>Bacillati</taxon>
        <taxon>Actinomycetota</taxon>
        <taxon>Actinomycetes</taxon>
        <taxon>Mycobacteriales</taxon>
        <taxon>Nocardiaceae</taxon>
        <taxon>Rhodococcus</taxon>
    </lineage>
</organism>
<feature type="region of interest" description="Disordered" evidence="1">
    <location>
        <begin position="69"/>
        <end position="97"/>
    </location>
</feature>
<reference evidence="3" key="1">
    <citation type="journal article" date="2006" name="Proc. Natl. Acad. Sci. U.S.A.">
        <title>The complete genome of Rhodococcus sp. RHA1 provides insights into a catabolic powerhouse.</title>
        <authorList>
            <person name="McLeod M.P."/>
            <person name="Warren R.L."/>
            <person name="Hsiao W.W.L."/>
            <person name="Araki N."/>
            <person name="Myhre M."/>
            <person name="Fernandes C."/>
            <person name="Miyazawa D."/>
            <person name="Wong W."/>
            <person name="Lillquist A.L."/>
            <person name="Wang D."/>
            <person name="Dosanjh M."/>
            <person name="Hara H."/>
            <person name="Petrescu A."/>
            <person name="Morin R.D."/>
            <person name="Yang G."/>
            <person name="Stott J.M."/>
            <person name="Schein J.E."/>
            <person name="Shin H."/>
            <person name="Smailus D."/>
            <person name="Siddiqui A.S."/>
            <person name="Marra M.A."/>
            <person name="Jones S.J.M."/>
            <person name="Holt R."/>
            <person name="Brinkman F.S.L."/>
            <person name="Miyauchi K."/>
            <person name="Fukuda M."/>
            <person name="Davies J.E."/>
            <person name="Mohn W.W."/>
            <person name="Eltis L.D."/>
        </authorList>
    </citation>
    <scope>NUCLEOTIDE SEQUENCE [LARGE SCALE GENOMIC DNA]</scope>
    <source>
        <strain evidence="3">RHA1</strain>
    </source>
</reference>
<accession>Q0S056</accession>
<dbReference type="KEGG" id="rha:RHA1_ro08033"/>
<gene>
    <name evidence="2" type="ordered locus">RHA1_ro08033</name>
</gene>
<protein>
    <submittedName>
        <fullName evidence="2">Uncharacterized protein</fullName>
    </submittedName>
</protein>
<dbReference type="AlphaFoldDB" id="Q0S056"/>
<dbReference type="HOGENOM" id="CLU_2344764_0_0_11"/>
<dbReference type="EMBL" id="CP000432">
    <property type="protein sequence ID" value="ABG99080.1"/>
    <property type="molecule type" value="Genomic_DNA"/>
</dbReference>
<feature type="compositionally biased region" description="Basic and acidic residues" evidence="1">
    <location>
        <begin position="18"/>
        <end position="31"/>
    </location>
</feature>
<evidence type="ECO:0000313" key="2">
    <source>
        <dbReference type="EMBL" id="ABG99080.1"/>
    </source>
</evidence>
<dbReference type="Proteomes" id="UP000008710">
    <property type="component" value="Plasmid pRHL1"/>
</dbReference>
<proteinExistence type="predicted"/>
<name>Q0S056_RHOJR</name>
<evidence type="ECO:0000313" key="3">
    <source>
        <dbReference type="Proteomes" id="UP000008710"/>
    </source>
</evidence>
<feature type="region of interest" description="Disordered" evidence="1">
    <location>
        <begin position="18"/>
        <end position="49"/>
    </location>
</feature>
<geneLocation type="plasmid" evidence="2 3">
    <name>pRHL1</name>
</geneLocation>